<dbReference type="GO" id="GO:0016151">
    <property type="term" value="F:nickel cation binding"/>
    <property type="evidence" value="ECO:0007669"/>
    <property type="project" value="UniProtKB-UniRule"/>
</dbReference>
<name>A0A7J3N0G5_9CREN</name>
<comment type="caution">
    <text evidence="4">The sequence shown here is derived from an EMBL/GenBank/DDBJ whole genome shotgun (WGS) entry which is preliminary data.</text>
</comment>
<dbReference type="Gene3D" id="3.30.70.1380">
    <property type="entry name" value="Transcriptional regulatory protein pf0864 domain like"/>
    <property type="match status" value="1"/>
</dbReference>
<dbReference type="AlphaFoldDB" id="A0A7J3N0G5"/>
<dbReference type="GO" id="GO:0016829">
    <property type="term" value="F:lyase activity"/>
    <property type="evidence" value="ECO:0007669"/>
    <property type="project" value="UniProtKB-UniRule"/>
</dbReference>
<keyword evidence="2" id="KW-0456">Lyase</keyword>
<dbReference type="HAMAP" id="MF_01074">
    <property type="entry name" value="LarC"/>
    <property type="match status" value="1"/>
</dbReference>
<proteinExistence type="inferred from homology"/>
<dbReference type="EMBL" id="DTDH01000203">
    <property type="protein sequence ID" value="HGT99206.1"/>
    <property type="molecule type" value="Genomic_DNA"/>
</dbReference>
<gene>
    <name evidence="4" type="primary">larC</name>
    <name evidence="3" type="ORF">ENT99_00305</name>
    <name evidence="4" type="ORF">ENU64_07265</name>
</gene>
<dbReference type="NCBIfam" id="TIGR00299">
    <property type="entry name" value="nickel pincer cofactor biosynthesis protein LarC"/>
    <property type="match status" value="1"/>
</dbReference>
<evidence type="ECO:0000256" key="1">
    <source>
        <dbReference type="ARBA" id="ARBA00022596"/>
    </source>
</evidence>
<dbReference type="PANTHER" id="PTHR36566:SF1">
    <property type="entry name" value="PYRIDINIUM-3,5-BISTHIOCARBOXYLIC ACID MONONUCLEOTIDE NICKEL INSERTION PROTEIN"/>
    <property type="match status" value="1"/>
</dbReference>
<protein>
    <recommendedName>
        <fullName evidence="2">Putative nickel insertion protein</fullName>
    </recommendedName>
</protein>
<organism evidence="4">
    <name type="scientific">Ignisphaera aggregans</name>
    <dbReference type="NCBI Taxonomy" id="334771"/>
    <lineage>
        <taxon>Archaea</taxon>
        <taxon>Thermoproteota</taxon>
        <taxon>Thermoprotei</taxon>
        <taxon>Desulfurococcales</taxon>
        <taxon>Desulfurococcaceae</taxon>
        <taxon>Ignisphaera</taxon>
    </lineage>
</organism>
<dbReference type="Gene3D" id="3.10.20.300">
    <property type="entry name" value="mk0293 like domain"/>
    <property type="match status" value="1"/>
</dbReference>
<evidence type="ECO:0000256" key="2">
    <source>
        <dbReference type="HAMAP-Rule" id="MF_01074"/>
    </source>
</evidence>
<keyword evidence="1 2" id="KW-0533">Nickel</keyword>
<dbReference type="EMBL" id="DTAU01000008">
    <property type="protein sequence ID" value="HFQ78130.1"/>
    <property type="molecule type" value="Genomic_DNA"/>
</dbReference>
<dbReference type="PANTHER" id="PTHR36566">
    <property type="entry name" value="NICKEL INSERTION PROTEIN-RELATED"/>
    <property type="match status" value="1"/>
</dbReference>
<accession>A0A7J3N0G5</accession>
<evidence type="ECO:0000313" key="3">
    <source>
        <dbReference type="EMBL" id="HFQ78130.1"/>
    </source>
</evidence>
<reference evidence="4" key="1">
    <citation type="journal article" date="2020" name="mSystems">
        <title>Genome- and Community-Level Interaction Insights into Carbon Utilization and Element Cycling Functions of Hydrothermarchaeota in Hydrothermal Sediment.</title>
        <authorList>
            <person name="Zhou Z."/>
            <person name="Liu Y."/>
            <person name="Xu W."/>
            <person name="Pan J."/>
            <person name="Luo Z.H."/>
            <person name="Li M."/>
        </authorList>
    </citation>
    <scope>NUCLEOTIDE SEQUENCE [LARGE SCALE GENOMIC DNA]</scope>
    <source>
        <strain evidence="3">SpSt-629</strain>
        <strain evidence="4">SpSt-688</strain>
    </source>
</reference>
<sequence length="422" mass="46895">MKKVVVLDPSIAGISGDMFLSALVSFGANIDKIKVLEDVVPKYAEGVEKLELDFIDVVKRGIKAKSLRIKVKEKHRYRTGREMIEITRNICSNIDLNDNAKNFALRAIEILVEAESSIHGDIDLYTTHMHELSSADTFVDVIGSAIALQTLDLIESHFISLPIAIGGGRIHCTHGLYPVPTPATLEILKKVKAKIVGGPIEQELTTPTGAAIIAGIVKEFTEYIPSIRIESIGYGAGSRDLKDLPNILRIIVGYNDTKFDIEDLASEDIAVIETDIDDVSGEIIGHIFNKLMEVGARDVAIVPLYMKKNRPGYTIRVIADLDKVSEIARILIDELGTLGVRYTRYRRFVVPIREKRIIDVEIKGTKYPVVFKISKDLKGNVLVIKPEYESLKAIAQATGLPLRTIRDLVYRMIKDRGEVYGM</sequence>
<dbReference type="InterPro" id="IPR002822">
    <property type="entry name" value="Ni_insertion"/>
</dbReference>
<comment type="similarity">
    <text evidence="2">Belongs to the LarC family.</text>
</comment>
<evidence type="ECO:0000313" key="4">
    <source>
        <dbReference type="EMBL" id="HGT99206.1"/>
    </source>
</evidence>
<dbReference type="Pfam" id="PF01969">
    <property type="entry name" value="Ni_insertion"/>
    <property type="match status" value="1"/>
</dbReference>